<dbReference type="PANTHER" id="PTHR34923:SF1">
    <property type="entry name" value="SMALL INTEGRAL MEMBRANE PROTEIN 20"/>
    <property type="match status" value="1"/>
</dbReference>
<keyword evidence="3" id="KW-1185">Reference proteome</keyword>
<dbReference type="GeneID" id="112156114"/>
<keyword evidence="1" id="KW-0472">Membrane</keyword>
<accession>A0A3B3C3J1</accession>
<dbReference type="PANTHER" id="PTHR34923">
    <property type="entry name" value="SMALL INTEGRAL MEMBRANE PROTEIN 20"/>
    <property type="match status" value="1"/>
</dbReference>
<dbReference type="InterPro" id="IPR027917">
    <property type="entry name" value="MITRAC7/Phoenixin"/>
</dbReference>
<dbReference type="OMA" id="YPIFVYP"/>
<sequence length="70" mass="7995">MSKNTRIALVFGGFITAVAAALYPIFVYPLTHKDEYRQTQRINRSGINQEDVQPVGLKVWSDPFKPSEKR</sequence>
<evidence type="ECO:0000313" key="3">
    <source>
        <dbReference type="Proteomes" id="UP000261560"/>
    </source>
</evidence>
<evidence type="ECO:0000313" key="2">
    <source>
        <dbReference type="Ensembl" id="ENSOMEP00000012144.1"/>
    </source>
</evidence>
<dbReference type="Proteomes" id="UP000261560">
    <property type="component" value="Unplaced"/>
</dbReference>
<keyword evidence="1" id="KW-1133">Transmembrane helix</keyword>
<dbReference type="PaxDb" id="30732-ENSOMEP00000012144"/>
<dbReference type="STRING" id="30732.ENSOMEP00000012144"/>
<proteinExistence type="predicted"/>
<dbReference type="GO" id="GO:0005743">
    <property type="term" value="C:mitochondrial inner membrane"/>
    <property type="evidence" value="ECO:0007669"/>
    <property type="project" value="TreeGrafter"/>
</dbReference>
<dbReference type="CTD" id="389203"/>
<dbReference type="AlphaFoldDB" id="A0A3B3C3J1"/>
<dbReference type="KEGG" id="oml:112156114"/>
<dbReference type="OrthoDB" id="8755372at2759"/>
<dbReference type="RefSeq" id="XP_024144042.1">
    <property type="nucleotide sequence ID" value="XM_024288274.2"/>
</dbReference>
<name>A0A3B3C3J1_ORYME</name>
<organism evidence="2 3">
    <name type="scientific">Oryzias melastigma</name>
    <name type="common">Marine medaka</name>
    <dbReference type="NCBI Taxonomy" id="30732"/>
    <lineage>
        <taxon>Eukaryota</taxon>
        <taxon>Metazoa</taxon>
        <taxon>Chordata</taxon>
        <taxon>Craniata</taxon>
        <taxon>Vertebrata</taxon>
        <taxon>Euteleostomi</taxon>
        <taxon>Actinopterygii</taxon>
        <taxon>Neopterygii</taxon>
        <taxon>Teleostei</taxon>
        <taxon>Neoteleostei</taxon>
        <taxon>Acanthomorphata</taxon>
        <taxon>Ovalentaria</taxon>
        <taxon>Atherinomorphae</taxon>
        <taxon>Beloniformes</taxon>
        <taxon>Adrianichthyidae</taxon>
        <taxon>Oryziinae</taxon>
        <taxon>Oryzias</taxon>
    </lineage>
</organism>
<dbReference type="GeneTree" id="ENSGT00390000002398"/>
<evidence type="ECO:0000256" key="1">
    <source>
        <dbReference type="SAM" id="Phobius"/>
    </source>
</evidence>
<feature type="transmembrane region" description="Helical" evidence="1">
    <location>
        <begin position="7"/>
        <end position="26"/>
    </location>
</feature>
<reference evidence="2" key="2">
    <citation type="submission" date="2025-09" db="UniProtKB">
        <authorList>
            <consortium name="Ensembl"/>
        </authorList>
    </citation>
    <scope>IDENTIFICATION</scope>
</reference>
<protein>
    <submittedName>
        <fullName evidence="2">Small integral membrane protein 20</fullName>
    </submittedName>
</protein>
<reference evidence="2" key="1">
    <citation type="submission" date="2025-08" db="UniProtKB">
        <authorList>
            <consortium name="Ensembl"/>
        </authorList>
    </citation>
    <scope>IDENTIFICATION</scope>
</reference>
<dbReference type="Ensembl" id="ENSOMET00000019500.1">
    <property type="protein sequence ID" value="ENSOMEP00000012144.1"/>
    <property type="gene ID" value="ENSOMEG00000013502.1"/>
</dbReference>
<dbReference type="GO" id="GO:0033617">
    <property type="term" value="P:mitochondrial respiratory chain complex IV assembly"/>
    <property type="evidence" value="ECO:0007669"/>
    <property type="project" value="InterPro"/>
</dbReference>
<keyword evidence="1" id="KW-0812">Transmembrane</keyword>
<dbReference type="Pfam" id="PF15061">
    <property type="entry name" value="MITRAC7_Phoenixin"/>
    <property type="match status" value="1"/>
</dbReference>